<protein>
    <submittedName>
        <fullName evidence="1">Uncharacterized protein</fullName>
    </submittedName>
</protein>
<dbReference type="EMBL" id="JBCGBO010000005">
    <property type="protein sequence ID" value="KAK9199680.1"/>
    <property type="molecule type" value="Genomic_DNA"/>
</dbReference>
<evidence type="ECO:0000313" key="1">
    <source>
        <dbReference type="EMBL" id="KAK9199680.1"/>
    </source>
</evidence>
<dbReference type="AlphaFoldDB" id="A0AAP0MCW6"/>
<reference evidence="1 2" key="1">
    <citation type="submission" date="2024-05" db="EMBL/GenBank/DDBJ databases">
        <title>Haplotype-resolved chromosome-level genome assembly of Huyou (Citrus changshanensis).</title>
        <authorList>
            <person name="Miao C."/>
            <person name="Chen W."/>
            <person name="Wu Y."/>
            <person name="Wang L."/>
            <person name="Zhao S."/>
            <person name="Grierson D."/>
            <person name="Xu C."/>
            <person name="Chen K."/>
        </authorList>
    </citation>
    <scope>NUCLEOTIDE SEQUENCE [LARGE SCALE GENOMIC DNA]</scope>
    <source>
        <strain evidence="1">01-14</strain>
        <tissue evidence="1">Leaf</tissue>
    </source>
</reference>
<evidence type="ECO:0000313" key="2">
    <source>
        <dbReference type="Proteomes" id="UP001428341"/>
    </source>
</evidence>
<comment type="caution">
    <text evidence="1">The sequence shown here is derived from an EMBL/GenBank/DDBJ whole genome shotgun (WGS) entry which is preliminary data.</text>
</comment>
<name>A0AAP0MCW6_9ROSI</name>
<sequence>MFVCFCRPAYTFNTNCRNILEVNGLVIDISYKNVMIVVAALDGNDGILLIALVVVEKEDFTLGTFSLKI</sequence>
<gene>
    <name evidence="1" type="ORF">WN944_014872</name>
</gene>
<dbReference type="Proteomes" id="UP001428341">
    <property type="component" value="Unassembled WGS sequence"/>
</dbReference>
<accession>A0AAP0MCW6</accession>
<organism evidence="1 2">
    <name type="scientific">Citrus x changshan-huyou</name>
    <dbReference type="NCBI Taxonomy" id="2935761"/>
    <lineage>
        <taxon>Eukaryota</taxon>
        <taxon>Viridiplantae</taxon>
        <taxon>Streptophyta</taxon>
        <taxon>Embryophyta</taxon>
        <taxon>Tracheophyta</taxon>
        <taxon>Spermatophyta</taxon>
        <taxon>Magnoliopsida</taxon>
        <taxon>eudicotyledons</taxon>
        <taxon>Gunneridae</taxon>
        <taxon>Pentapetalae</taxon>
        <taxon>rosids</taxon>
        <taxon>malvids</taxon>
        <taxon>Sapindales</taxon>
        <taxon>Rutaceae</taxon>
        <taxon>Aurantioideae</taxon>
        <taxon>Citrus</taxon>
    </lineage>
</organism>
<proteinExistence type="predicted"/>
<keyword evidence="2" id="KW-1185">Reference proteome</keyword>